<evidence type="ECO:0000259" key="1">
    <source>
        <dbReference type="PROSITE" id="PS50181"/>
    </source>
</evidence>
<accession>A0A0C3BK93</accession>
<reference evidence="3" key="2">
    <citation type="submission" date="2015-01" db="EMBL/GenBank/DDBJ databases">
        <title>Evolutionary Origins and Diversification of the Mycorrhizal Mutualists.</title>
        <authorList>
            <consortium name="DOE Joint Genome Institute"/>
            <consortium name="Mycorrhizal Genomics Consortium"/>
            <person name="Kohler A."/>
            <person name="Kuo A."/>
            <person name="Nagy L.G."/>
            <person name="Floudas D."/>
            <person name="Copeland A."/>
            <person name="Barry K.W."/>
            <person name="Cichocki N."/>
            <person name="Veneault-Fourrey C."/>
            <person name="LaButti K."/>
            <person name="Lindquist E.A."/>
            <person name="Lipzen A."/>
            <person name="Lundell T."/>
            <person name="Morin E."/>
            <person name="Murat C."/>
            <person name="Riley R."/>
            <person name="Ohm R."/>
            <person name="Sun H."/>
            <person name="Tunlid A."/>
            <person name="Henrissat B."/>
            <person name="Grigoriev I.V."/>
            <person name="Hibbett D.S."/>
            <person name="Martin F."/>
        </authorList>
    </citation>
    <scope>NUCLEOTIDE SEQUENCE [LARGE SCALE GENOMIC DNA]</scope>
    <source>
        <strain evidence="3">F 1598</strain>
    </source>
</reference>
<dbReference type="InterPro" id="IPR001810">
    <property type="entry name" value="F-box_dom"/>
</dbReference>
<name>A0A0C3BK93_PILCF</name>
<dbReference type="SMART" id="SM00256">
    <property type="entry name" value="FBOX"/>
    <property type="match status" value="1"/>
</dbReference>
<dbReference type="CDD" id="cd09917">
    <property type="entry name" value="F-box_SF"/>
    <property type="match status" value="1"/>
</dbReference>
<dbReference type="OrthoDB" id="3202382at2759"/>
<dbReference type="EMBL" id="KN833021">
    <property type="protein sequence ID" value="KIM77767.1"/>
    <property type="molecule type" value="Genomic_DNA"/>
</dbReference>
<dbReference type="SUPFAM" id="SSF81383">
    <property type="entry name" value="F-box domain"/>
    <property type="match status" value="1"/>
</dbReference>
<gene>
    <name evidence="2" type="ORF">PILCRDRAFT_824996</name>
</gene>
<evidence type="ECO:0000313" key="3">
    <source>
        <dbReference type="Proteomes" id="UP000054166"/>
    </source>
</evidence>
<dbReference type="PROSITE" id="PS50181">
    <property type="entry name" value="FBOX"/>
    <property type="match status" value="1"/>
</dbReference>
<dbReference type="InterPro" id="IPR036047">
    <property type="entry name" value="F-box-like_dom_sf"/>
</dbReference>
<dbReference type="AlphaFoldDB" id="A0A0C3BK93"/>
<sequence>MLASSTTKGISKDKSQAEMQNLQNLPYDLLLNIAQYVDLRDVHALQLTCSALRDFTTTRSVFRKFAFALLRRCRPLPLAGFQSLSNLSTEQLMKSVNKAAQFEHAWRVRAPRPISTKKIWYKVVSAPPNEEIDWLSPITSSYTLCATKSGKVICWDIGSDRCIAQWNPGEKWELWKCRVEFEEKAVYFTMAKLLSDPQILNDERVMEFILMRLSFPEDESAHNNGKGHPIELFSTASDPTASPIFSEVATFMTTGVVMNVFLLDPPARLLSAFIWVSGPNTIGLYTLLDWETQEYVYIDTGIECLQYSNWSCILHEDQIVIHSEETDAAYQHFYPISLLRRYKKKISAHSPVPALSARVSPARTQAKRFAYPLIPLFVDPDLESTTSTAINNSPSVLNDTEELLSDLGASESTESTVASVPTLAAASALPLPFATNPIPTMSINSANPFPTPPWLPESAHFVRQWWPTLPGVPRVSCTVILLADHDPETHLTRFAFAQHYFTVPFNAPDNDRHNASCASEEHKIAASPSVDPSLDGDMMKMWYVSTPFDVVYVNDNIDDDAQDRSRPLVAVDFGHAVWVEQCDNEMDIGTGTTVSSDTKCLRFVTFPSIGEEDPADQQPAESTIRTLELPDELDLDTVETINIDQSQGAVILSSTEGQVFFLFYT</sequence>
<dbReference type="HOGENOM" id="CLU_005534_0_0_1"/>
<dbReference type="Pfam" id="PF12937">
    <property type="entry name" value="F-box-like"/>
    <property type="match status" value="1"/>
</dbReference>
<dbReference type="InParanoid" id="A0A0C3BK93"/>
<evidence type="ECO:0000313" key="2">
    <source>
        <dbReference type="EMBL" id="KIM77767.1"/>
    </source>
</evidence>
<dbReference type="Gene3D" id="1.20.1280.50">
    <property type="match status" value="1"/>
</dbReference>
<dbReference type="Proteomes" id="UP000054166">
    <property type="component" value="Unassembled WGS sequence"/>
</dbReference>
<organism evidence="2 3">
    <name type="scientific">Piloderma croceum (strain F 1598)</name>
    <dbReference type="NCBI Taxonomy" id="765440"/>
    <lineage>
        <taxon>Eukaryota</taxon>
        <taxon>Fungi</taxon>
        <taxon>Dikarya</taxon>
        <taxon>Basidiomycota</taxon>
        <taxon>Agaricomycotina</taxon>
        <taxon>Agaricomycetes</taxon>
        <taxon>Agaricomycetidae</taxon>
        <taxon>Atheliales</taxon>
        <taxon>Atheliaceae</taxon>
        <taxon>Piloderma</taxon>
    </lineage>
</organism>
<dbReference type="STRING" id="765440.A0A0C3BK93"/>
<keyword evidence="3" id="KW-1185">Reference proteome</keyword>
<feature type="domain" description="F-box" evidence="1">
    <location>
        <begin position="19"/>
        <end position="65"/>
    </location>
</feature>
<protein>
    <recommendedName>
        <fullName evidence="1">F-box domain-containing protein</fullName>
    </recommendedName>
</protein>
<reference evidence="2 3" key="1">
    <citation type="submission" date="2014-04" db="EMBL/GenBank/DDBJ databases">
        <authorList>
            <consortium name="DOE Joint Genome Institute"/>
            <person name="Kuo A."/>
            <person name="Tarkka M."/>
            <person name="Buscot F."/>
            <person name="Kohler A."/>
            <person name="Nagy L.G."/>
            <person name="Floudas D."/>
            <person name="Copeland A."/>
            <person name="Barry K.W."/>
            <person name="Cichocki N."/>
            <person name="Veneault-Fourrey C."/>
            <person name="LaButti K."/>
            <person name="Lindquist E.A."/>
            <person name="Lipzen A."/>
            <person name="Lundell T."/>
            <person name="Morin E."/>
            <person name="Murat C."/>
            <person name="Sun H."/>
            <person name="Tunlid A."/>
            <person name="Henrissat B."/>
            <person name="Grigoriev I.V."/>
            <person name="Hibbett D.S."/>
            <person name="Martin F."/>
            <person name="Nordberg H.P."/>
            <person name="Cantor M.N."/>
            <person name="Hua S.X."/>
        </authorList>
    </citation>
    <scope>NUCLEOTIDE SEQUENCE [LARGE SCALE GENOMIC DNA]</scope>
    <source>
        <strain evidence="2 3">F 1598</strain>
    </source>
</reference>
<proteinExistence type="predicted"/>